<dbReference type="GeneID" id="68100056"/>
<evidence type="ECO:0000313" key="2">
    <source>
        <dbReference type="Proteomes" id="UP000816034"/>
    </source>
</evidence>
<reference evidence="1 2" key="1">
    <citation type="journal article" date="2018" name="BMC Genomics">
        <title>The genome of Naegleria lovaniensis, the basis for a comparative approach to unravel pathogenicity factors of the human pathogenic amoeba N. fowleri.</title>
        <authorList>
            <person name="Liechti N."/>
            <person name="Schurch N."/>
            <person name="Bruggmann R."/>
            <person name="Wittwer M."/>
        </authorList>
    </citation>
    <scope>NUCLEOTIDE SEQUENCE [LARGE SCALE GENOMIC DNA]</scope>
    <source>
        <strain evidence="1 2">ATCC 30569</strain>
    </source>
</reference>
<dbReference type="RefSeq" id="XP_044546226.1">
    <property type="nucleotide sequence ID" value="XM_044697586.1"/>
</dbReference>
<accession>A0AA88GK28</accession>
<comment type="caution">
    <text evidence="1">The sequence shown here is derived from an EMBL/GenBank/DDBJ whole genome shotgun (WGS) entry which is preliminary data.</text>
</comment>
<evidence type="ECO:0000313" key="1">
    <source>
        <dbReference type="EMBL" id="KAG2378964.1"/>
    </source>
</evidence>
<sequence length="380" mass="44710">MPSLAFKKTERFYSNIFMANNKNLSQGRMATTTTTNKMLLLVHHLNTQGNLVKSFSSHHTITRIIMKDPMSSTGHSSCSKKENSSVDPSSGFRQFKQFANFMFSVNFAKTIKENAMERILYSQHDIQRLEKDCGDPYEKKYFIMGVKRLWMDRNGNFTSLPKVYSYINNHLIGYCVLEKTKEETNHHLPLRNSDLMNHFEKSLFKANDENSWILEKENLEFLKQTLHSNKDLSNVQLAFLLKSINEWNFYSREENFKELDLVDTVVLEYGDTSDIEYHLDIMLEYGLNASRELQIPLHEIPIYLFYTNFTQKKQLELAVKRLTHSSGQTQFEEEVEHEDIHSKHDQTFPKFIISQAPIMYYPKLWNILRAIGEMMYLNFP</sequence>
<dbReference type="Proteomes" id="UP000816034">
    <property type="component" value="Unassembled WGS sequence"/>
</dbReference>
<dbReference type="AlphaFoldDB" id="A0AA88GK28"/>
<gene>
    <name evidence="1" type="ORF">C9374_007602</name>
</gene>
<organism evidence="1 2">
    <name type="scientific">Naegleria lovaniensis</name>
    <name type="common">Amoeba</name>
    <dbReference type="NCBI Taxonomy" id="51637"/>
    <lineage>
        <taxon>Eukaryota</taxon>
        <taxon>Discoba</taxon>
        <taxon>Heterolobosea</taxon>
        <taxon>Tetramitia</taxon>
        <taxon>Eutetramitia</taxon>
        <taxon>Vahlkampfiidae</taxon>
        <taxon>Naegleria</taxon>
    </lineage>
</organism>
<protein>
    <submittedName>
        <fullName evidence="1">Uncharacterized protein</fullName>
    </submittedName>
</protein>
<proteinExistence type="predicted"/>
<name>A0AA88GK28_NAELO</name>
<keyword evidence="2" id="KW-1185">Reference proteome</keyword>
<dbReference type="EMBL" id="PYSW02000030">
    <property type="protein sequence ID" value="KAG2378964.1"/>
    <property type="molecule type" value="Genomic_DNA"/>
</dbReference>